<dbReference type="InterPro" id="IPR003018">
    <property type="entry name" value="GAF"/>
</dbReference>
<dbReference type="RefSeq" id="WP_310413196.1">
    <property type="nucleotide sequence ID" value="NZ_JAVDYC010000001.1"/>
</dbReference>
<evidence type="ECO:0000313" key="2">
    <source>
        <dbReference type="EMBL" id="MDR7322587.1"/>
    </source>
</evidence>
<comment type="caution">
    <text evidence="2">The sequence shown here is derived from an EMBL/GenBank/DDBJ whole genome shotgun (WGS) entry which is preliminary data.</text>
</comment>
<protein>
    <submittedName>
        <fullName evidence="2">GAF domain-containing protein</fullName>
    </submittedName>
</protein>
<dbReference type="Pfam" id="PF13185">
    <property type="entry name" value="GAF_2"/>
    <property type="match status" value="1"/>
</dbReference>
<dbReference type="InterPro" id="IPR029016">
    <property type="entry name" value="GAF-like_dom_sf"/>
</dbReference>
<evidence type="ECO:0000259" key="1">
    <source>
        <dbReference type="SMART" id="SM00065"/>
    </source>
</evidence>
<organism evidence="2 3">
    <name type="scientific">Catenuloplanes niger</name>
    <dbReference type="NCBI Taxonomy" id="587534"/>
    <lineage>
        <taxon>Bacteria</taxon>
        <taxon>Bacillati</taxon>
        <taxon>Actinomycetota</taxon>
        <taxon>Actinomycetes</taxon>
        <taxon>Micromonosporales</taxon>
        <taxon>Micromonosporaceae</taxon>
        <taxon>Catenuloplanes</taxon>
    </lineage>
</organism>
<dbReference type="Gene3D" id="3.30.450.40">
    <property type="match status" value="1"/>
</dbReference>
<evidence type="ECO:0000313" key="3">
    <source>
        <dbReference type="Proteomes" id="UP001183629"/>
    </source>
</evidence>
<dbReference type="EMBL" id="JAVDYC010000001">
    <property type="protein sequence ID" value="MDR7322587.1"/>
    <property type="molecule type" value="Genomic_DNA"/>
</dbReference>
<keyword evidence="3" id="KW-1185">Reference proteome</keyword>
<proteinExistence type="predicted"/>
<dbReference type="SMART" id="SM00065">
    <property type="entry name" value="GAF"/>
    <property type="match status" value="1"/>
</dbReference>
<dbReference type="AlphaFoldDB" id="A0AAE4CSR7"/>
<accession>A0AAE4CSR7</accession>
<sequence>MDLVSVLRHVTHIARRTLPGSTDVSVTIVEGRRPYTVASTGETAAQLDELQYQIKDGPCLRAATEKAVVHIRETAQDTRFHRWPAQAAAAGAGSILSVPLTILEDVDGALNVYGRVADAFDDDTVLAARAFAEYAGAVLSNAHLYDRTATLAEQMRTVSVVVVS</sequence>
<dbReference type="Proteomes" id="UP001183629">
    <property type="component" value="Unassembled WGS sequence"/>
</dbReference>
<gene>
    <name evidence="2" type="ORF">J2S44_002837</name>
</gene>
<dbReference type="SUPFAM" id="SSF55781">
    <property type="entry name" value="GAF domain-like"/>
    <property type="match status" value="1"/>
</dbReference>
<reference evidence="2 3" key="1">
    <citation type="submission" date="2023-07" db="EMBL/GenBank/DDBJ databases">
        <title>Sequencing the genomes of 1000 actinobacteria strains.</title>
        <authorList>
            <person name="Klenk H.-P."/>
        </authorList>
    </citation>
    <scope>NUCLEOTIDE SEQUENCE [LARGE SCALE GENOMIC DNA]</scope>
    <source>
        <strain evidence="2 3">DSM 44711</strain>
    </source>
</reference>
<feature type="domain" description="GAF" evidence="1">
    <location>
        <begin position="2"/>
        <end position="149"/>
    </location>
</feature>
<name>A0AAE4CSR7_9ACTN</name>